<name>A0AAU9XI25_9CNID</name>
<evidence type="ECO:0000313" key="3">
    <source>
        <dbReference type="Proteomes" id="UP001159428"/>
    </source>
</evidence>
<evidence type="ECO:0000256" key="1">
    <source>
        <dbReference type="SAM" id="MobiDB-lite"/>
    </source>
</evidence>
<gene>
    <name evidence="2" type="ORF">PMEA_00023020</name>
</gene>
<dbReference type="Proteomes" id="UP001159428">
    <property type="component" value="Unassembled WGS sequence"/>
</dbReference>
<reference evidence="2 3" key="1">
    <citation type="submission" date="2022-05" db="EMBL/GenBank/DDBJ databases">
        <authorList>
            <consortium name="Genoscope - CEA"/>
            <person name="William W."/>
        </authorList>
    </citation>
    <scope>NUCLEOTIDE SEQUENCE [LARGE SCALE GENOMIC DNA]</scope>
</reference>
<protein>
    <submittedName>
        <fullName evidence="2">Uncharacterized protein</fullName>
    </submittedName>
</protein>
<feature type="compositionally biased region" description="Basic residues" evidence="1">
    <location>
        <begin position="73"/>
        <end position="95"/>
    </location>
</feature>
<accession>A0AAU9XI25</accession>
<evidence type="ECO:0000313" key="2">
    <source>
        <dbReference type="EMBL" id="CAH3146497.1"/>
    </source>
</evidence>
<feature type="region of interest" description="Disordered" evidence="1">
    <location>
        <begin position="71"/>
        <end position="95"/>
    </location>
</feature>
<comment type="caution">
    <text evidence="2">The sequence shown here is derived from an EMBL/GenBank/DDBJ whole genome shotgun (WGS) entry which is preliminary data.</text>
</comment>
<proteinExistence type="predicted"/>
<organism evidence="2 3">
    <name type="scientific">Pocillopora meandrina</name>
    <dbReference type="NCBI Taxonomy" id="46732"/>
    <lineage>
        <taxon>Eukaryota</taxon>
        <taxon>Metazoa</taxon>
        <taxon>Cnidaria</taxon>
        <taxon>Anthozoa</taxon>
        <taxon>Hexacorallia</taxon>
        <taxon>Scleractinia</taxon>
        <taxon>Astrocoeniina</taxon>
        <taxon>Pocilloporidae</taxon>
        <taxon>Pocillopora</taxon>
    </lineage>
</organism>
<dbReference type="AlphaFoldDB" id="A0AAU9XI25"/>
<dbReference type="EMBL" id="CALNXJ010000041">
    <property type="protein sequence ID" value="CAH3146497.1"/>
    <property type="molecule type" value="Genomic_DNA"/>
</dbReference>
<keyword evidence="3" id="KW-1185">Reference proteome</keyword>
<sequence length="95" mass="10926">MTVTNKRRKQDALAVKTRKISQFRIFSVFLLRSWTKEQRPNCPCVAGGLGCTEVRRCFNCGNIVKARADPGKTLKRKKRSRATVSPYKRKRDHSS</sequence>